<dbReference type="SUPFAM" id="SSF52833">
    <property type="entry name" value="Thioredoxin-like"/>
    <property type="match status" value="1"/>
</dbReference>
<proteinExistence type="predicted"/>
<feature type="domain" description="GST N-terminal" evidence="1">
    <location>
        <begin position="4"/>
        <end position="84"/>
    </location>
</feature>
<evidence type="ECO:0000259" key="1">
    <source>
        <dbReference type="PROSITE" id="PS50404"/>
    </source>
</evidence>
<dbReference type="CDD" id="cd03194">
    <property type="entry name" value="GST_C_3"/>
    <property type="match status" value="1"/>
</dbReference>
<sequence>MPDLELFIGNKNYSSWSFRPWLALRQNDIPFRETLVPFEFDNGNPAFKTFSPTVKVPVLKDGDLTVWESLAIIEYIAEIYPCAGLLPADRSARARVRAASAEMHSSFSAMRSAFPMNFHRPAGALAVSASVQKDIDRVVGLWSDCLETSGGPFLFGGFTMADAMYAPVVSRFATYEATSDPVATAYLEKMRTLPAWKEWEKAALDETWIIEAEEV</sequence>
<dbReference type="InterPro" id="IPR036282">
    <property type="entry name" value="Glutathione-S-Trfase_C_sf"/>
</dbReference>
<dbReference type="SUPFAM" id="SSF47616">
    <property type="entry name" value="GST C-terminal domain-like"/>
    <property type="match status" value="1"/>
</dbReference>
<dbReference type="InterPro" id="IPR036249">
    <property type="entry name" value="Thioredoxin-like_sf"/>
</dbReference>
<keyword evidence="3" id="KW-1185">Reference proteome</keyword>
<dbReference type="PANTHER" id="PTHR42673:SF4">
    <property type="entry name" value="MALEYLACETOACETATE ISOMERASE"/>
    <property type="match status" value="1"/>
</dbReference>
<organism evidence="2 3">
    <name type="scientific">Roseibium polysiphoniae</name>
    <dbReference type="NCBI Taxonomy" id="2571221"/>
    <lineage>
        <taxon>Bacteria</taxon>
        <taxon>Pseudomonadati</taxon>
        <taxon>Pseudomonadota</taxon>
        <taxon>Alphaproteobacteria</taxon>
        <taxon>Hyphomicrobiales</taxon>
        <taxon>Stappiaceae</taxon>
        <taxon>Roseibium</taxon>
    </lineage>
</organism>
<dbReference type="EMBL" id="JACYXJ010000001">
    <property type="protein sequence ID" value="MBD8874998.1"/>
    <property type="molecule type" value="Genomic_DNA"/>
</dbReference>
<dbReference type="InterPro" id="IPR040079">
    <property type="entry name" value="Glutathione_S-Trfase"/>
</dbReference>
<protein>
    <submittedName>
        <fullName evidence="2">Glutathione S-transferase family protein</fullName>
    </submittedName>
</protein>
<dbReference type="SFLD" id="SFLDG00358">
    <property type="entry name" value="Main_(cytGST)"/>
    <property type="match status" value="1"/>
</dbReference>
<evidence type="ECO:0000313" key="2">
    <source>
        <dbReference type="EMBL" id="MBD8874998.1"/>
    </source>
</evidence>
<dbReference type="Gene3D" id="1.20.1050.10">
    <property type="match status" value="1"/>
</dbReference>
<name>A0ABR9C545_9HYPH</name>
<accession>A0ABR9C545</accession>
<dbReference type="PROSITE" id="PS50404">
    <property type="entry name" value="GST_NTER"/>
    <property type="match status" value="1"/>
</dbReference>
<dbReference type="Gene3D" id="3.40.30.10">
    <property type="entry name" value="Glutaredoxin"/>
    <property type="match status" value="1"/>
</dbReference>
<dbReference type="CDD" id="cd03043">
    <property type="entry name" value="GST_N_1"/>
    <property type="match status" value="1"/>
</dbReference>
<comment type="caution">
    <text evidence="2">The sequence shown here is derived from an EMBL/GenBank/DDBJ whole genome shotgun (WGS) entry which is preliminary data.</text>
</comment>
<dbReference type="SFLD" id="SFLDS00019">
    <property type="entry name" value="Glutathione_Transferase_(cytos"/>
    <property type="match status" value="1"/>
</dbReference>
<dbReference type="RefSeq" id="WP_192106765.1">
    <property type="nucleotide sequence ID" value="NZ_JACYXJ010000001.1"/>
</dbReference>
<dbReference type="Proteomes" id="UP000615687">
    <property type="component" value="Unassembled WGS sequence"/>
</dbReference>
<dbReference type="Pfam" id="PF13410">
    <property type="entry name" value="GST_C_2"/>
    <property type="match status" value="1"/>
</dbReference>
<dbReference type="PANTHER" id="PTHR42673">
    <property type="entry name" value="MALEYLACETOACETATE ISOMERASE"/>
    <property type="match status" value="1"/>
</dbReference>
<dbReference type="Pfam" id="PF13409">
    <property type="entry name" value="GST_N_2"/>
    <property type="match status" value="1"/>
</dbReference>
<gene>
    <name evidence="2" type="ORF">IG617_01745</name>
</gene>
<dbReference type="InterPro" id="IPR004045">
    <property type="entry name" value="Glutathione_S-Trfase_N"/>
</dbReference>
<evidence type="ECO:0000313" key="3">
    <source>
        <dbReference type="Proteomes" id="UP000615687"/>
    </source>
</evidence>
<reference evidence="2 3" key="1">
    <citation type="submission" date="2020-09" db="EMBL/GenBank/DDBJ databases">
        <title>The genome sequence of type strain Labrenzia polysiphoniae KACC 19711.</title>
        <authorList>
            <person name="Liu Y."/>
        </authorList>
    </citation>
    <scope>NUCLEOTIDE SEQUENCE [LARGE SCALE GENOMIC DNA]</scope>
    <source>
        <strain evidence="2 3">KACC 19711</strain>
    </source>
</reference>